<reference evidence="2" key="1">
    <citation type="submission" date="2018-08" db="EMBL/GenBank/DDBJ databases">
        <title>Identification of Burkholderia cepacia strains that express a Burkholderia pseudomallei-like capsular polysaccharide.</title>
        <authorList>
            <person name="Burtnick M.N."/>
            <person name="Vongsouvath M."/>
            <person name="Newton P."/>
            <person name="Wuthiekanun V."/>
            <person name="Limmathurotsakul D."/>
            <person name="Brett P.J."/>
            <person name="Chantratita N."/>
            <person name="Dance D.A."/>
        </authorList>
    </citation>
    <scope>NUCLEOTIDE SEQUENCE</scope>
    <source>
        <strain evidence="2">SBXCC001</strain>
    </source>
</reference>
<dbReference type="Proteomes" id="UP001272137">
    <property type="component" value="Unassembled WGS sequence"/>
</dbReference>
<sequence length="46" mass="4850">MRGNPAGRNAKKKDGSAAPARPGRPPTARAVAVVRRMASRRGAQPR</sequence>
<feature type="region of interest" description="Disordered" evidence="1">
    <location>
        <begin position="1"/>
        <end position="46"/>
    </location>
</feature>
<organism evidence="2 3">
    <name type="scientific">Burkholderia thailandensis</name>
    <dbReference type="NCBI Taxonomy" id="57975"/>
    <lineage>
        <taxon>Bacteria</taxon>
        <taxon>Pseudomonadati</taxon>
        <taxon>Pseudomonadota</taxon>
        <taxon>Betaproteobacteria</taxon>
        <taxon>Burkholderiales</taxon>
        <taxon>Burkholderiaceae</taxon>
        <taxon>Burkholderia</taxon>
        <taxon>pseudomallei group</taxon>
    </lineage>
</organism>
<evidence type="ECO:0000313" key="3">
    <source>
        <dbReference type="Proteomes" id="UP001272137"/>
    </source>
</evidence>
<gene>
    <name evidence="2" type="ORF">C7S16_2771</name>
</gene>
<evidence type="ECO:0000313" key="2">
    <source>
        <dbReference type="EMBL" id="MDW9257314.1"/>
    </source>
</evidence>
<dbReference type="EMBL" id="QXCT01000002">
    <property type="protein sequence ID" value="MDW9257314.1"/>
    <property type="molecule type" value="Genomic_DNA"/>
</dbReference>
<comment type="caution">
    <text evidence="2">The sequence shown here is derived from an EMBL/GenBank/DDBJ whole genome shotgun (WGS) entry which is preliminary data.</text>
</comment>
<evidence type="ECO:0000256" key="1">
    <source>
        <dbReference type="SAM" id="MobiDB-lite"/>
    </source>
</evidence>
<feature type="compositionally biased region" description="Low complexity" evidence="1">
    <location>
        <begin position="16"/>
        <end position="46"/>
    </location>
</feature>
<name>A0AAW9D5Q4_BURTH</name>
<proteinExistence type="predicted"/>
<dbReference type="AlphaFoldDB" id="A0AAW9D5Q4"/>
<protein>
    <submittedName>
        <fullName evidence="2">Uncharacterized protein</fullName>
    </submittedName>
</protein>
<accession>A0AAW9D5Q4</accession>